<evidence type="ECO:0000313" key="2">
    <source>
        <dbReference type="Proteomes" id="UP000824120"/>
    </source>
</evidence>
<organism evidence="1 2">
    <name type="scientific">Solanum commersonii</name>
    <name type="common">Commerson's wild potato</name>
    <name type="synonym">Commerson's nightshade</name>
    <dbReference type="NCBI Taxonomy" id="4109"/>
    <lineage>
        <taxon>Eukaryota</taxon>
        <taxon>Viridiplantae</taxon>
        <taxon>Streptophyta</taxon>
        <taxon>Embryophyta</taxon>
        <taxon>Tracheophyta</taxon>
        <taxon>Spermatophyta</taxon>
        <taxon>Magnoliopsida</taxon>
        <taxon>eudicotyledons</taxon>
        <taxon>Gunneridae</taxon>
        <taxon>Pentapetalae</taxon>
        <taxon>asterids</taxon>
        <taxon>lamiids</taxon>
        <taxon>Solanales</taxon>
        <taxon>Solanaceae</taxon>
        <taxon>Solanoideae</taxon>
        <taxon>Solaneae</taxon>
        <taxon>Solanum</taxon>
    </lineage>
</organism>
<dbReference type="Proteomes" id="UP000824120">
    <property type="component" value="Chromosome 9"/>
</dbReference>
<gene>
    <name evidence="1" type="ORF">H5410_047151</name>
</gene>
<protein>
    <submittedName>
        <fullName evidence="1">Uncharacterized protein</fullName>
    </submittedName>
</protein>
<dbReference type="AlphaFoldDB" id="A0A9J5XGA0"/>
<reference evidence="1 2" key="1">
    <citation type="submission" date="2020-09" db="EMBL/GenBank/DDBJ databases">
        <title>De no assembly of potato wild relative species, Solanum commersonii.</title>
        <authorList>
            <person name="Cho K."/>
        </authorList>
    </citation>
    <scope>NUCLEOTIDE SEQUENCE [LARGE SCALE GENOMIC DNA]</scope>
    <source>
        <strain evidence="1">LZ3.2</strain>
        <tissue evidence="1">Leaf</tissue>
    </source>
</reference>
<comment type="caution">
    <text evidence="1">The sequence shown here is derived from an EMBL/GenBank/DDBJ whole genome shotgun (WGS) entry which is preliminary data.</text>
</comment>
<evidence type="ECO:0000313" key="1">
    <source>
        <dbReference type="EMBL" id="KAG5586717.1"/>
    </source>
</evidence>
<sequence>MESKYLPRASIAWSHGVCHECDSHNISQGFRVLISLFSFAFEFSIFRLRLGLPRDRVFSKSLISSDFHWYQ</sequence>
<accession>A0A9J5XGA0</accession>
<proteinExistence type="predicted"/>
<dbReference type="EMBL" id="JACXVP010000009">
    <property type="protein sequence ID" value="KAG5586717.1"/>
    <property type="molecule type" value="Genomic_DNA"/>
</dbReference>
<name>A0A9J5XGA0_SOLCO</name>
<keyword evidence="2" id="KW-1185">Reference proteome</keyword>